<feature type="transmembrane region" description="Helical" evidence="2">
    <location>
        <begin position="105"/>
        <end position="123"/>
    </location>
</feature>
<feature type="transmembrane region" description="Helical" evidence="2">
    <location>
        <begin position="247"/>
        <end position="264"/>
    </location>
</feature>
<feature type="compositionally biased region" description="Polar residues" evidence="1">
    <location>
        <begin position="16"/>
        <end position="26"/>
    </location>
</feature>
<dbReference type="Proteomes" id="UP001285441">
    <property type="component" value="Unassembled WGS sequence"/>
</dbReference>
<dbReference type="PANTHER" id="PTHR37488">
    <property type="entry name" value="DUF1275 DOMAIN-CONTAINING PROTEIN"/>
    <property type="match status" value="1"/>
</dbReference>
<dbReference type="PANTHER" id="PTHR37488:SF7">
    <property type="entry name" value="DUF1275 DOMAIN PROTEIN"/>
    <property type="match status" value="1"/>
</dbReference>
<proteinExistence type="predicted"/>
<accession>A0AAE0K9Q9</accession>
<feature type="region of interest" description="Disordered" evidence="1">
    <location>
        <begin position="1"/>
        <end position="38"/>
    </location>
</feature>
<evidence type="ECO:0000256" key="2">
    <source>
        <dbReference type="SAM" id="Phobius"/>
    </source>
</evidence>
<keyword evidence="2" id="KW-1133">Transmembrane helix</keyword>
<dbReference type="AlphaFoldDB" id="A0AAE0K9Q9"/>
<reference evidence="3" key="1">
    <citation type="journal article" date="2023" name="Mol. Phylogenet. Evol.">
        <title>Genome-scale phylogeny and comparative genomics of the fungal order Sordariales.</title>
        <authorList>
            <person name="Hensen N."/>
            <person name="Bonometti L."/>
            <person name="Westerberg I."/>
            <person name="Brannstrom I.O."/>
            <person name="Guillou S."/>
            <person name="Cros-Aarteil S."/>
            <person name="Calhoun S."/>
            <person name="Haridas S."/>
            <person name="Kuo A."/>
            <person name="Mondo S."/>
            <person name="Pangilinan J."/>
            <person name="Riley R."/>
            <person name="LaButti K."/>
            <person name="Andreopoulos B."/>
            <person name="Lipzen A."/>
            <person name="Chen C."/>
            <person name="Yan M."/>
            <person name="Daum C."/>
            <person name="Ng V."/>
            <person name="Clum A."/>
            <person name="Steindorff A."/>
            <person name="Ohm R.A."/>
            <person name="Martin F."/>
            <person name="Silar P."/>
            <person name="Natvig D.O."/>
            <person name="Lalanne C."/>
            <person name="Gautier V."/>
            <person name="Ament-Velasquez S.L."/>
            <person name="Kruys A."/>
            <person name="Hutchinson M.I."/>
            <person name="Powell A.J."/>
            <person name="Barry K."/>
            <person name="Miller A.N."/>
            <person name="Grigoriev I.V."/>
            <person name="Debuchy R."/>
            <person name="Gladieux P."/>
            <person name="Hiltunen Thoren M."/>
            <person name="Johannesson H."/>
        </authorList>
    </citation>
    <scope>NUCLEOTIDE SEQUENCE</scope>
    <source>
        <strain evidence="3">CBS 232.78</strain>
    </source>
</reference>
<dbReference type="Pfam" id="PF06912">
    <property type="entry name" value="DUF1275"/>
    <property type="match status" value="1"/>
</dbReference>
<organism evidence="3 4">
    <name type="scientific">Podospora didyma</name>
    <dbReference type="NCBI Taxonomy" id="330526"/>
    <lineage>
        <taxon>Eukaryota</taxon>
        <taxon>Fungi</taxon>
        <taxon>Dikarya</taxon>
        <taxon>Ascomycota</taxon>
        <taxon>Pezizomycotina</taxon>
        <taxon>Sordariomycetes</taxon>
        <taxon>Sordariomycetidae</taxon>
        <taxon>Sordariales</taxon>
        <taxon>Podosporaceae</taxon>
        <taxon>Podospora</taxon>
    </lineage>
</organism>
<evidence type="ECO:0000313" key="3">
    <source>
        <dbReference type="EMBL" id="KAK3372699.1"/>
    </source>
</evidence>
<feature type="transmembrane region" description="Helical" evidence="2">
    <location>
        <begin position="188"/>
        <end position="206"/>
    </location>
</feature>
<keyword evidence="4" id="KW-1185">Reference proteome</keyword>
<keyword evidence="2" id="KW-0472">Membrane</keyword>
<evidence type="ECO:0000313" key="4">
    <source>
        <dbReference type="Proteomes" id="UP001285441"/>
    </source>
</evidence>
<protein>
    <recommendedName>
        <fullName evidence="5">DUF1275 domain protein</fullName>
    </recommendedName>
</protein>
<feature type="transmembrane region" description="Helical" evidence="2">
    <location>
        <begin position="270"/>
        <end position="291"/>
    </location>
</feature>
<reference evidence="3" key="2">
    <citation type="submission" date="2023-06" db="EMBL/GenBank/DDBJ databases">
        <authorList>
            <consortium name="Lawrence Berkeley National Laboratory"/>
            <person name="Haridas S."/>
            <person name="Hensen N."/>
            <person name="Bonometti L."/>
            <person name="Westerberg I."/>
            <person name="Brannstrom I.O."/>
            <person name="Guillou S."/>
            <person name="Cros-Aarteil S."/>
            <person name="Calhoun S."/>
            <person name="Kuo A."/>
            <person name="Mondo S."/>
            <person name="Pangilinan J."/>
            <person name="Riley R."/>
            <person name="LaButti K."/>
            <person name="Andreopoulos B."/>
            <person name="Lipzen A."/>
            <person name="Chen C."/>
            <person name="Yanf M."/>
            <person name="Daum C."/>
            <person name="Ng V."/>
            <person name="Clum A."/>
            <person name="Steindorff A."/>
            <person name="Ohm R."/>
            <person name="Martin F."/>
            <person name="Silar P."/>
            <person name="Natvig D."/>
            <person name="Lalanne C."/>
            <person name="Gautier V."/>
            <person name="Ament-velasquez S.L."/>
            <person name="Kruys A."/>
            <person name="Hutchinson M.I."/>
            <person name="Powell A.J."/>
            <person name="Barry K."/>
            <person name="Miller A.N."/>
            <person name="Grigoriev I.V."/>
            <person name="Debuchy R."/>
            <person name="Gladieux P."/>
            <person name="Thoren M.H."/>
            <person name="Johannesson H."/>
        </authorList>
    </citation>
    <scope>NUCLEOTIDE SEQUENCE</scope>
    <source>
        <strain evidence="3">CBS 232.78</strain>
    </source>
</reference>
<dbReference type="InterPro" id="IPR010699">
    <property type="entry name" value="DUF1275"/>
</dbReference>
<sequence>MRPPEPSPSSSASDPDTANNTTTQHSPPAAHDVPPPQARRSWLSRLRDDISLQYADIPVLACCTVSGLCDSVAFNATGTFASMQTGNTIFLALGASGLPANNPLLWLRALVSITAFWAGCLAFSKSRHLHPQRKATLSISFFIQAAFIFAAAGLAQTRTVPAFGRVLLSSTLDEHELLAREQDENNPLALLPLALLAFQFGGQIIVSRILGFNEVPTNVLTSLYCDLLSDPLLLAGLGKNPKRNRRVAAIILLVAGGVTGGWLQRSSAGMSSALWLAGGIKFVIALAWIGWRSKAPVPLATVLVVVEKEKRDVDKVGVV</sequence>
<dbReference type="EMBL" id="JAULSW010000008">
    <property type="protein sequence ID" value="KAK3372699.1"/>
    <property type="molecule type" value="Genomic_DNA"/>
</dbReference>
<feature type="transmembrane region" description="Helical" evidence="2">
    <location>
        <begin position="135"/>
        <end position="155"/>
    </location>
</feature>
<gene>
    <name evidence="3" type="ORF">B0H63DRAFT_485493</name>
</gene>
<evidence type="ECO:0000256" key="1">
    <source>
        <dbReference type="SAM" id="MobiDB-lite"/>
    </source>
</evidence>
<name>A0AAE0K9Q9_9PEZI</name>
<keyword evidence="2" id="KW-0812">Transmembrane</keyword>
<evidence type="ECO:0008006" key="5">
    <source>
        <dbReference type="Google" id="ProtNLM"/>
    </source>
</evidence>
<comment type="caution">
    <text evidence="3">The sequence shown here is derived from an EMBL/GenBank/DDBJ whole genome shotgun (WGS) entry which is preliminary data.</text>
</comment>